<dbReference type="AlphaFoldDB" id="A0A1H9Y1F0"/>
<reference evidence="1 2" key="1">
    <citation type="submission" date="2016-10" db="EMBL/GenBank/DDBJ databases">
        <authorList>
            <person name="de Groot N.N."/>
        </authorList>
    </citation>
    <scope>NUCLEOTIDE SEQUENCE [LARGE SCALE GENOMIC DNA]</scope>
    <source>
        <strain evidence="1 2">DSM 1801</strain>
    </source>
</reference>
<proteinExistence type="predicted"/>
<evidence type="ECO:0000313" key="1">
    <source>
        <dbReference type="EMBL" id="SES62069.1"/>
    </source>
</evidence>
<gene>
    <name evidence="1" type="ORF">SAMN04487772_10126</name>
</gene>
<sequence>MLPVHIKEKLKDFFLEGEFAMIEANGQITLREKSQEGKAELVCTLEEESIVFFGPERKVLPYLDTQKSGAASCADAFVFKKQKTGDKFDLHMFEFKKTVNTAHYSKAKHQFKMGIYNARAIAGFLGMDLGEIYLYIGFRNEDMFPSKNSSLIALRANNNRQGTDKIEEWKTGECLLEIDGKKKKFLFKKVCLDNNGYGNIKVNSLER</sequence>
<dbReference type="OrthoDB" id="9896488at2"/>
<protein>
    <submittedName>
        <fullName evidence="1">Uncharacterized protein</fullName>
    </submittedName>
</protein>
<name>A0A1H9Y1F0_9FIRM</name>
<organism evidence="1 2">
    <name type="scientific">[Clostridium] polysaccharolyticum</name>
    <dbReference type="NCBI Taxonomy" id="29364"/>
    <lineage>
        <taxon>Bacteria</taxon>
        <taxon>Bacillati</taxon>
        <taxon>Bacillota</taxon>
        <taxon>Clostridia</taxon>
        <taxon>Lachnospirales</taxon>
        <taxon>Lachnospiraceae</taxon>
    </lineage>
</organism>
<dbReference type="Proteomes" id="UP000199800">
    <property type="component" value="Unassembled WGS sequence"/>
</dbReference>
<accession>A0A1H9Y1F0</accession>
<dbReference type="RefSeq" id="WP_092474690.1">
    <property type="nucleotide sequence ID" value="NZ_FOHN01000001.1"/>
</dbReference>
<evidence type="ECO:0000313" key="2">
    <source>
        <dbReference type="Proteomes" id="UP000199800"/>
    </source>
</evidence>
<keyword evidence="2" id="KW-1185">Reference proteome</keyword>
<dbReference type="EMBL" id="FOHN01000001">
    <property type="protein sequence ID" value="SES62069.1"/>
    <property type="molecule type" value="Genomic_DNA"/>
</dbReference>
<dbReference type="STRING" id="29364.SAMN04487772_10126"/>